<accession>F9Y7P0</accession>
<dbReference type="KEGG" id="kvl:KVU_0017"/>
<proteinExistence type="predicted"/>
<dbReference type="PATRIC" id="fig|759362.5.peg.17"/>
<name>F9Y7P0_KETVW</name>
<organism evidence="1 2">
    <name type="scientific">Ketogulonicigenium vulgare (strain WSH-001)</name>
    <dbReference type="NCBI Taxonomy" id="759362"/>
    <lineage>
        <taxon>Bacteria</taxon>
        <taxon>Pseudomonadati</taxon>
        <taxon>Pseudomonadota</taxon>
        <taxon>Alphaproteobacteria</taxon>
        <taxon>Rhodobacterales</taxon>
        <taxon>Roseobacteraceae</taxon>
        <taxon>Ketogulonicigenium</taxon>
    </lineage>
</organism>
<protein>
    <submittedName>
        <fullName evidence="1">Twin-arginine translocation pathway signal</fullName>
    </submittedName>
</protein>
<dbReference type="HOGENOM" id="CLU_089930_0_1_5"/>
<dbReference type="OrthoDB" id="6385145at2"/>
<dbReference type="EMBL" id="CP002018">
    <property type="protein sequence ID" value="AEM39856.1"/>
    <property type="molecule type" value="Genomic_DNA"/>
</dbReference>
<dbReference type="Pfam" id="PF13618">
    <property type="entry name" value="Gluconate_2-dh3"/>
    <property type="match status" value="1"/>
</dbReference>
<dbReference type="AlphaFoldDB" id="F9Y7P0"/>
<dbReference type="RefSeq" id="WP_013383266.1">
    <property type="nucleotide sequence ID" value="NC_017384.1"/>
</dbReference>
<evidence type="ECO:0000313" key="1">
    <source>
        <dbReference type="EMBL" id="AEM39856.1"/>
    </source>
</evidence>
<dbReference type="Proteomes" id="UP000000692">
    <property type="component" value="Chromosome"/>
</dbReference>
<sequence length="183" mass="19797">MDRRSLLQMIAATTGMALIGSRVSAEPAQYPADMPTFALDDAQIATLDHLAEVIIPRTDTPGAIDAEVGAFMAVFVADCYSGTERTTFRNGIAAIERTATQRFGGAFVRLSDDQRRAIVTDLEVEAKAVGTAANPHFYTMMKQLTLLGFFTSRVGATEVLDYVAVPGMYEDVPLEPGQRAWAT</sequence>
<reference evidence="1 2" key="1">
    <citation type="journal article" date="2011" name="J. Bacteriol.">
        <title>Complete genome sequence of the industrial strain Ketogulonicigenium vulgare WSH-001.</title>
        <authorList>
            <person name="Liu L."/>
            <person name="Li Y."/>
            <person name="Zhang J."/>
            <person name="Zhou Z."/>
            <person name="Liu J."/>
            <person name="Li X."/>
            <person name="Zhou J."/>
            <person name="Du G."/>
            <person name="Wang L."/>
            <person name="Chen J."/>
        </authorList>
    </citation>
    <scope>NUCLEOTIDE SEQUENCE [LARGE SCALE GENOMIC DNA]</scope>
    <source>
        <strain evidence="1 2">WSH-001</strain>
    </source>
</reference>
<evidence type="ECO:0000313" key="2">
    <source>
        <dbReference type="Proteomes" id="UP000000692"/>
    </source>
</evidence>
<gene>
    <name evidence="1" type="ordered locus">KVU_0017</name>
</gene>
<dbReference type="InterPro" id="IPR027056">
    <property type="entry name" value="Gluconate_2DH_su3"/>
</dbReference>
<keyword evidence="2" id="KW-1185">Reference proteome</keyword>
<dbReference type="eggNOG" id="ENOG503134Z">
    <property type="taxonomic scope" value="Bacteria"/>
</dbReference>